<dbReference type="SUPFAM" id="SSF53254">
    <property type="entry name" value="Phosphoglycerate mutase-like"/>
    <property type="match status" value="1"/>
</dbReference>
<gene>
    <name evidence="15" type="ORF">Poli38472_007331</name>
</gene>
<dbReference type="GO" id="GO:0003993">
    <property type="term" value="F:acid phosphatase activity"/>
    <property type="evidence" value="ECO:0007669"/>
    <property type="project" value="TreeGrafter"/>
</dbReference>
<keyword evidence="7" id="KW-0378">Hydrolase</keyword>
<evidence type="ECO:0000256" key="3">
    <source>
        <dbReference type="ARBA" id="ARBA00012976"/>
    </source>
</evidence>
<dbReference type="OrthoDB" id="6509975at2759"/>
<dbReference type="PANTHER" id="PTHR20963">
    <property type="entry name" value="MULTIPLE INOSITOL POLYPHOSPHATE PHOSPHATASE-RELATED"/>
    <property type="match status" value="1"/>
</dbReference>
<evidence type="ECO:0000256" key="11">
    <source>
        <dbReference type="ARBA" id="ARBA00043671"/>
    </source>
</evidence>
<dbReference type="GO" id="GO:0016020">
    <property type="term" value="C:membrane"/>
    <property type="evidence" value="ECO:0007669"/>
    <property type="project" value="UniProtKB-SubCell"/>
</dbReference>
<dbReference type="PANTHER" id="PTHR20963:SF8">
    <property type="entry name" value="MULTIPLE INOSITOL POLYPHOSPHATE PHOSPHATASE 1"/>
    <property type="match status" value="1"/>
</dbReference>
<organism evidence="15 16">
    <name type="scientific">Pythium oligandrum</name>
    <name type="common">Mycoparasitic fungus</name>
    <dbReference type="NCBI Taxonomy" id="41045"/>
    <lineage>
        <taxon>Eukaryota</taxon>
        <taxon>Sar</taxon>
        <taxon>Stramenopiles</taxon>
        <taxon>Oomycota</taxon>
        <taxon>Peronosporomycetes</taxon>
        <taxon>Pythiales</taxon>
        <taxon>Pythiaceae</taxon>
        <taxon>Pythium</taxon>
    </lineage>
</organism>
<protein>
    <recommendedName>
        <fullName evidence="5">Multiple inositol polyphosphate phosphatase 1</fullName>
        <ecNumber evidence="4">3.1.3.62</ecNumber>
        <ecNumber evidence="3">3.1.3.80</ecNumber>
    </recommendedName>
    <alternativeName>
        <fullName evidence="9">2,3-bisphosphoglycerate 3-phosphatase</fullName>
    </alternativeName>
</protein>
<dbReference type="EMBL" id="SPLM01000110">
    <property type="protein sequence ID" value="TMW59186.1"/>
    <property type="molecule type" value="Genomic_DNA"/>
</dbReference>
<evidence type="ECO:0000256" key="12">
    <source>
        <dbReference type="ARBA" id="ARBA00043691"/>
    </source>
</evidence>
<keyword evidence="8" id="KW-0472">Membrane</keyword>
<evidence type="ECO:0000313" key="16">
    <source>
        <dbReference type="Proteomes" id="UP000794436"/>
    </source>
</evidence>
<comment type="caution">
    <text evidence="15">The sequence shown here is derived from an EMBL/GenBank/DDBJ whole genome shotgun (WGS) entry which is preliminary data.</text>
</comment>
<comment type="catalytic activity">
    <reaction evidence="13">
        <text>(2R)-2,3-bisphosphoglycerate + H2O = (2R)-2-phosphoglycerate + phosphate</text>
        <dbReference type="Rhea" id="RHEA:27381"/>
        <dbReference type="ChEBI" id="CHEBI:15377"/>
        <dbReference type="ChEBI" id="CHEBI:43474"/>
        <dbReference type="ChEBI" id="CHEBI:58248"/>
        <dbReference type="ChEBI" id="CHEBI:58289"/>
        <dbReference type="EC" id="3.1.3.80"/>
    </reaction>
    <physiologicalReaction direction="left-to-right" evidence="13">
        <dbReference type="Rhea" id="RHEA:27382"/>
    </physiologicalReaction>
</comment>
<evidence type="ECO:0000256" key="8">
    <source>
        <dbReference type="ARBA" id="ARBA00023136"/>
    </source>
</evidence>
<comment type="catalytic activity">
    <reaction evidence="12">
        <text>1D-myo-inositol hexakisphosphate + H2O = 1D-myo-inositol 1,2,4,5,6-pentakisphosphate + phosphate</text>
        <dbReference type="Rhea" id="RHEA:16989"/>
        <dbReference type="ChEBI" id="CHEBI:15377"/>
        <dbReference type="ChEBI" id="CHEBI:43474"/>
        <dbReference type="ChEBI" id="CHEBI:57798"/>
        <dbReference type="ChEBI" id="CHEBI:58130"/>
        <dbReference type="EC" id="3.1.3.62"/>
    </reaction>
    <physiologicalReaction direction="left-to-right" evidence="12">
        <dbReference type="Rhea" id="RHEA:16990"/>
    </physiologicalReaction>
</comment>
<evidence type="ECO:0000256" key="2">
    <source>
        <dbReference type="ARBA" id="ARBA00008422"/>
    </source>
</evidence>
<evidence type="ECO:0000256" key="5">
    <source>
        <dbReference type="ARBA" id="ARBA00018097"/>
    </source>
</evidence>
<sequence>MWRRSAILALFLALVASVDARSGPNGKIVPPDMKGPSSKDPLFHLETSMATKTMYFDLRTDKRGVFKAFEPKRKRNEESMYTLLQIQQVVRHGGRYPTKSNMKEIQKLLAKIQKYPDIPPWLKGYKLPHDLSLEGLLSPCGSNELQEFGTRVRKAVG</sequence>
<dbReference type="InterPro" id="IPR000560">
    <property type="entry name" value="His_Pase_clade-2"/>
</dbReference>
<dbReference type="InterPro" id="IPR033379">
    <property type="entry name" value="Acid_Pase_AS"/>
</dbReference>
<dbReference type="EC" id="3.1.3.80" evidence="3"/>
<evidence type="ECO:0000256" key="7">
    <source>
        <dbReference type="ARBA" id="ARBA00022801"/>
    </source>
</evidence>
<dbReference type="PROSITE" id="PS00616">
    <property type="entry name" value="HIS_ACID_PHOSPHAT_1"/>
    <property type="match status" value="1"/>
</dbReference>
<dbReference type="Pfam" id="PF00328">
    <property type="entry name" value="His_Phos_2"/>
    <property type="match status" value="1"/>
</dbReference>
<dbReference type="GO" id="GO:0034417">
    <property type="term" value="F:bisphosphoglycerate 3-phosphatase activity"/>
    <property type="evidence" value="ECO:0007669"/>
    <property type="project" value="UniProtKB-EC"/>
</dbReference>
<dbReference type="GO" id="GO:0052745">
    <property type="term" value="F:inositol phosphate phosphatase activity"/>
    <property type="evidence" value="ECO:0007669"/>
    <property type="project" value="TreeGrafter"/>
</dbReference>
<evidence type="ECO:0000256" key="4">
    <source>
        <dbReference type="ARBA" id="ARBA00013040"/>
    </source>
</evidence>
<evidence type="ECO:0000313" key="15">
    <source>
        <dbReference type="EMBL" id="TMW59186.1"/>
    </source>
</evidence>
<keyword evidence="6 14" id="KW-0732">Signal</keyword>
<keyword evidence="16" id="KW-1185">Reference proteome</keyword>
<evidence type="ECO:0000256" key="13">
    <source>
        <dbReference type="ARBA" id="ARBA00043832"/>
    </source>
</evidence>
<accession>A0A8K1CA47</accession>
<evidence type="ECO:0000256" key="14">
    <source>
        <dbReference type="SAM" id="SignalP"/>
    </source>
</evidence>
<evidence type="ECO:0000256" key="6">
    <source>
        <dbReference type="ARBA" id="ARBA00022729"/>
    </source>
</evidence>
<comment type="subcellular location">
    <subcellularLocation>
        <location evidence="1">Membrane</location>
    </subcellularLocation>
</comment>
<comment type="catalytic activity">
    <reaction evidence="11">
        <text>1D-myo-inositol 1,2,4,5,6-pentakisphosphate + H2O = 1D-myo-inositol 1,2,5,6-tetrakisphosphate + phosphate</text>
        <dbReference type="Rhea" id="RHEA:77115"/>
        <dbReference type="ChEBI" id="CHEBI:15377"/>
        <dbReference type="ChEBI" id="CHEBI:43474"/>
        <dbReference type="ChEBI" id="CHEBI:57798"/>
        <dbReference type="ChEBI" id="CHEBI:195535"/>
        <dbReference type="EC" id="3.1.3.62"/>
    </reaction>
    <physiologicalReaction direction="left-to-right" evidence="11">
        <dbReference type="Rhea" id="RHEA:77116"/>
    </physiologicalReaction>
</comment>
<dbReference type="AlphaFoldDB" id="A0A8K1CA47"/>
<comment type="similarity">
    <text evidence="2">Belongs to the histidine acid phosphatase family. MINPP1 subfamily.</text>
</comment>
<dbReference type="Proteomes" id="UP000794436">
    <property type="component" value="Unassembled WGS sequence"/>
</dbReference>
<evidence type="ECO:0000256" key="10">
    <source>
        <dbReference type="ARBA" id="ARBA00043668"/>
    </source>
</evidence>
<reference evidence="15" key="1">
    <citation type="submission" date="2019-03" db="EMBL/GenBank/DDBJ databases">
        <title>Long read genome sequence of the mycoparasitic Pythium oligandrum ATCC 38472 isolated from sugarbeet rhizosphere.</title>
        <authorList>
            <person name="Gaulin E."/>
        </authorList>
    </citation>
    <scope>NUCLEOTIDE SEQUENCE</scope>
    <source>
        <strain evidence="15">ATCC 38472_TT</strain>
    </source>
</reference>
<feature type="signal peptide" evidence="14">
    <location>
        <begin position="1"/>
        <end position="20"/>
    </location>
</feature>
<name>A0A8K1CA47_PYTOL</name>
<dbReference type="Gene3D" id="3.40.50.1240">
    <property type="entry name" value="Phosphoglycerate mutase-like"/>
    <property type="match status" value="1"/>
</dbReference>
<dbReference type="EC" id="3.1.3.62" evidence="4"/>
<dbReference type="InterPro" id="IPR029033">
    <property type="entry name" value="His_PPase_superfam"/>
</dbReference>
<feature type="chain" id="PRO_5035472227" description="Multiple inositol polyphosphate phosphatase 1" evidence="14">
    <location>
        <begin position="21"/>
        <end position="157"/>
    </location>
</feature>
<proteinExistence type="inferred from homology"/>
<comment type="catalytic activity">
    <reaction evidence="10">
        <text>1D-myo-inositol 1,2,5,6-tetrakisphosphate + H2O = 1D-myo-inositol 1,2,6-trisphosphate + phosphate</text>
        <dbReference type="Rhea" id="RHEA:77119"/>
        <dbReference type="ChEBI" id="CHEBI:15377"/>
        <dbReference type="ChEBI" id="CHEBI:43474"/>
        <dbReference type="ChEBI" id="CHEBI:195535"/>
        <dbReference type="ChEBI" id="CHEBI:195537"/>
        <dbReference type="EC" id="3.1.3.62"/>
    </reaction>
    <physiologicalReaction direction="left-to-right" evidence="10">
        <dbReference type="Rhea" id="RHEA:77120"/>
    </physiologicalReaction>
</comment>
<evidence type="ECO:0000256" key="9">
    <source>
        <dbReference type="ARBA" id="ARBA00031642"/>
    </source>
</evidence>
<evidence type="ECO:0000256" key="1">
    <source>
        <dbReference type="ARBA" id="ARBA00004370"/>
    </source>
</evidence>